<dbReference type="InterPro" id="IPR036597">
    <property type="entry name" value="Fido-like_dom_sf"/>
</dbReference>
<reference evidence="3" key="1">
    <citation type="submission" date="2020-05" db="EMBL/GenBank/DDBJ databases">
        <authorList>
            <person name="Chiriac C."/>
            <person name="Salcher M."/>
            <person name="Ghai R."/>
            <person name="Kavagutti S V."/>
        </authorList>
    </citation>
    <scope>NUCLEOTIDE SEQUENCE</scope>
</reference>
<proteinExistence type="predicted"/>
<gene>
    <name evidence="3" type="ORF">UFOPK2938_00344</name>
</gene>
<protein>
    <submittedName>
        <fullName evidence="3">Unannotated protein</fullName>
    </submittedName>
</protein>
<name>A0A6J6VQJ3_9ZZZZ</name>
<evidence type="ECO:0000259" key="2">
    <source>
        <dbReference type="PROSITE" id="PS51459"/>
    </source>
</evidence>
<dbReference type="PROSITE" id="PS51459">
    <property type="entry name" value="FIDO"/>
    <property type="match status" value="1"/>
</dbReference>
<evidence type="ECO:0000313" key="3">
    <source>
        <dbReference type="EMBL" id="CAB4774702.1"/>
    </source>
</evidence>
<dbReference type="AlphaFoldDB" id="A0A6J6VQJ3"/>
<evidence type="ECO:0000256" key="1">
    <source>
        <dbReference type="SAM" id="MobiDB-lite"/>
    </source>
</evidence>
<dbReference type="EMBL" id="CAEZZX010000046">
    <property type="protein sequence ID" value="CAB4774702.1"/>
    <property type="molecule type" value="Genomic_DNA"/>
</dbReference>
<accession>A0A6J6VQJ3</accession>
<sequence>MQPLVEIARKTAVRQQLESARLATDEVIAHHALRRHGGDIALESSLRGARASAALMGVDVDLEFLRSGNLRLDHPGRPIAQAALRVAQEVPQIEAIWRRSPVQALARLHVVAAADLADSLGTDRIGRPRPNDEGDPQDPMDLALPPVADIAPRLMRLNALLLSDKETPALALAAYTHGELMTIQPFGLRDGLVARAAERLVLRTRGFDPRGLVVTEAGHLSVGRTQYLSLIKGYAGGSDRAVADWINHCAHAVRTGAATIEKVCTQFESE</sequence>
<feature type="region of interest" description="Disordered" evidence="1">
    <location>
        <begin position="121"/>
        <end position="140"/>
    </location>
</feature>
<dbReference type="InterPro" id="IPR003812">
    <property type="entry name" value="Fido"/>
</dbReference>
<dbReference type="Gene3D" id="1.10.3290.10">
    <property type="entry name" value="Fido-like domain"/>
    <property type="match status" value="1"/>
</dbReference>
<organism evidence="3">
    <name type="scientific">freshwater metagenome</name>
    <dbReference type="NCBI Taxonomy" id="449393"/>
    <lineage>
        <taxon>unclassified sequences</taxon>
        <taxon>metagenomes</taxon>
        <taxon>ecological metagenomes</taxon>
    </lineage>
</organism>
<feature type="domain" description="Fido" evidence="2">
    <location>
        <begin position="100"/>
        <end position="248"/>
    </location>
</feature>